<dbReference type="EMBL" id="WBNK01001624">
    <property type="protein sequence ID" value="NXX97726.1"/>
    <property type="molecule type" value="Genomic_DNA"/>
</dbReference>
<protein>
    <submittedName>
        <fullName evidence="12">MAS protein</fullName>
    </submittedName>
</protein>
<feature type="transmembrane region" description="Helical" evidence="10">
    <location>
        <begin position="34"/>
        <end position="59"/>
    </location>
</feature>
<evidence type="ECO:0000256" key="4">
    <source>
        <dbReference type="ARBA" id="ARBA00022989"/>
    </source>
</evidence>
<organism evidence="12 13">
    <name type="scientific">Centropus bengalensis</name>
    <name type="common">lesser coucal</name>
    <dbReference type="NCBI Taxonomy" id="1463675"/>
    <lineage>
        <taxon>Eukaryota</taxon>
        <taxon>Metazoa</taxon>
        <taxon>Chordata</taxon>
        <taxon>Craniata</taxon>
        <taxon>Vertebrata</taxon>
        <taxon>Euteleostomi</taxon>
        <taxon>Archelosauria</taxon>
        <taxon>Archosauria</taxon>
        <taxon>Dinosauria</taxon>
        <taxon>Saurischia</taxon>
        <taxon>Theropoda</taxon>
        <taxon>Coelurosauria</taxon>
        <taxon>Aves</taxon>
        <taxon>Neognathae</taxon>
        <taxon>Neoaves</taxon>
        <taxon>Otidimorphae</taxon>
        <taxon>Cuculiformes</taxon>
        <taxon>Centropidae</taxon>
        <taxon>Centropus</taxon>
    </lineage>
</organism>
<keyword evidence="6 10" id="KW-0472">Membrane</keyword>
<dbReference type="GO" id="GO:0005886">
    <property type="term" value="C:plasma membrane"/>
    <property type="evidence" value="ECO:0007669"/>
    <property type="project" value="UniProtKB-SubCell"/>
</dbReference>
<evidence type="ECO:0000256" key="3">
    <source>
        <dbReference type="ARBA" id="ARBA00022692"/>
    </source>
</evidence>
<evidence type="ECO:0000256" key="5">
    <source>
        <dbReference type="ARBA" id="ARBA00023040"/>
    </source>
</evidence>
<dbReference type="PANTHER" id="PTHR11334">
    <property type="entry name" value="MAS-RELATED G-PROTEIN COUPLED RECEPTOR"/>
    <property type="match status" value="1"/>
</dbReference>
<gene>
    <name evidence="12" type="primary">Mas1_2</name>
    <name evidence="12" type="ORF">CENBEN_R14894</name>
</gene>
<name>A0A852M652_9AVES</name>
<feature type="non-terminal residue" evidence="12">
    <location>
        <position position="1"/>
    </location>
</feature>
<keyword evidence="5 9" id="KW-0297">G-protein coupled receptor</keyword>
<dbReference type="PANTHER" id="PTHR11334:SF29">
    <property type="entry name" value="MAS-RELATED G-PROTEIN COUPLED RECEPTOR MEMBER X2"/>
    <property type="match status" value="1"/>
</dbReference>
<dbReference type="PROSITE" id="PS50262">
    <property type="entry name" value="G_PROTEIN_RECEP_F1_2"/>
    <property type="match status" value="1"/>
</dbReference>
<dbReference type="AlphaFoldDB" id="A0A852M652"/>
<accession>A0A852M652</accession>
<keyword evidence="4 10" id="KW-1133">Transmembrane helix</keyword>
<keyword evidence="8 9" id="KW-0807">Transducer</keyword>
<evidence type="ECO:0000313" key="13">
    <source>
        <dbReference type="Proteomes" id="UP000632886"/>
    </source>
</evidence>
<evidence type="ECO:0000256" key="9">
    <source>
        <dbReference type="RuleBase" id="RU000688"/>
    </source>
</evidence>
<evidence type="ECO:0000256" key="8">
    <source>
        <dbReference type="ARBA" id="ARBA00023224"/>
    </source>
</evidence>
<feature type="transmembrane region" description="Helical" evidence="10">
    <location>
        <begin position="71"/>
        <end position="104"/>
    </location>
</feature>
<feature type="domain" description="G-protein coupled receptors family 1 profile" evidence="11">
    <location>
        <begin position="51"/>
        <end position="144"/>
    </location>
</feature>
<comment type="subcellular location">
    <subcellularLocation>
        <location evidence="1">Cell membrane</location>
        <topology evidence="1">Multi-pass membrane protein</topology>
    </subcellularLocation>
</comment>
<keyword evidence="2" id="KW-1003">Cell membrane</keyword>
<dbReference type="Proteomes" id="UP000632886">
    <property type="component" value="Unassembled WGS sequence"/>
</dbReference>
<dbReference type="GO" id="GO:0004930">
    <property type="term" value="F:G protein-coupled receptor activity"/>
    <property type="evidence" value="ECO:0007669"/>
    <property type="project" value="UniProtKB-KW"/>
</dbReference>
<dbReference type="Gene3D" id="1.20.1070.10">
    <property type="entry name" value="Rhodopsin 7-helix transmembrane proteins"/>
    <property type="match status" value="1"/>
</dbReference>
<evidence type="ECO:0000256" key="6">
    <source>
        <dbReference type="ARBA" id="ARBA00023136"/>
    </source>
</evidence>
<evidence type="ECO:0000256" key="10">
    <source>
        <dbReference type="SAM" id="Phobius"/>
    </source>
</evidence>
<proteinExistence type="inferred from homology"/>
<evidence type="ECO:0000256" key="1">
    <source>
        <dbReference type="ARBA" id="ARBA00004651"/>
    </source>
</evidence>
<dbReference type="InterPro" id="IPR017452">
    <property type="entry name" value="GPCR_Rhodpsn_7TM"/>
</dbReference>
<dbReference type="InterPro" id="IPR000276">
    <property type="entry name" value="GPCR_Rhodpsn"/>
</dbReference>
<keyword evidence="3 9" id="KW-0812">Transmembrane</keyword>
<reference evidence="12 13" key="1">
    <citation type="submission" date="2020-02" db="EMBL/GenBank/DDBJ databases">
        <title>Bird 10,000 Genomes (B10K) Project - Family phase.</title>
        <authorList>
            <person name="Zhang G."/>
        </authorList>
    </citation>
    <scope>NUCLEOTIDE SEQUENCE [LARGE SCALE GENOMIC DNA]</scope>
    <source>
        <strain evidence="12">B10K-DU-017-21</strain>
    </source>
</reference>
<comment type="caution">
    <text evidence="12">The sequence shown here is derived from an EMBL/GenBank/DDBJ whole genome shotgun (WGS) entry which is preliminary data.</text>
</comment>
<dbReference type="PROSITE" id="PS00237">
    <property type="entry name" value="G_PROTEIN_RECEP_F1_1"/>
    <property type="match status" value="1"/>
</dbReference>
<dbReference type="SUPFAM" id="SSF81321">
    <property type="entry name" value="Family A G protein-coupled receptor-like"/>
    <property type="match status" value="1"/>
</dbReference>
<evidence type="ECO:0000259" key="11">
    <source>
        <dbReference type="PROSITE" id="PS50262"/>
    </source>
</evidence>
<keyword evidence="7 9" id="KW-0675">Receptor</keyword>
<sequence>ETVTADLSLNSMTSGYLDYSKNIEDACAALPSGFVVFAGVCMGLALCGLVGNGTVVWFLCFHMKQNPFTVYILNLAIADFFLLLLFFLLALEVFSFIVLCSYLYNYFSFYTDSVFVLEFLCHFFDLSSMSLLAAISVERSISVL</sequence>
<keyword evidence="13" id="KW-1185">Reference proteome</keyword>
<evidence type="ECO:0000256" key="2">
    <source>
        <dbReference type="ARBA" id="ARBA00022475"/>
    </source>
</evidence>
<evidence type="ECO:0000313" key="12">
    <source>
        <dbReference type="EMBL" id="NXX97726.1"/>
    </source>
</evidence>
<comment type="similarity">
    <text evidence="9">Belongs to the G-protein coupled receptor 1 family.</text>
</comment>
<feature type="transmembrane region" description="Helical" evidence="10">
    <location>
        <begin position="116"/>
        <end position="137"/>
    </location>
</feature>
<feature type="non-terminal residue" evidence="12">
    <location>
        <position position="144"/>
    </location>
</feature>
<dbReference type="PRINTS" id="PR00237">
    <property type="entry name" value="GPCRRHODOPSN"/>
</dbReference>
<dbReference type="InterPro" id="IPR026234">
    <property type="entry name" value="MRGPCRFAMILY"/>
</dbReference>
<evidence type="ECO:0000256" key="7">
    <source>
        <dbReference type="ARBA" id="ARBA00023170"/>
    </source>
</evidence>